<name>A0ACD1FSF5_9EURO</name>
<organism evidence="1 2">
    <name type="scientific">Aspergillus brunneoviolaceus CBS 621.78</name>
    <dbReference type="NCBI Taxonomy" id="1450534"/>
    <lineage>
        <taxon>Eukaryota</taxon>
        <taxon>Fungi</taxon>
        <taxon>Dikarya</taxon>
        <taxon>Ascomycota</taxon>
        <taxon>Pezizomycotina</taxon>
        <taxon>Eurotiomycetes</taxon>
        <taxon>Eurotiomycetidae</taxon>
        <taxon>Eurotiales</taxon>
        <taxon>Aspergillaceae</taxon>
        <taxon>Aspergillus</taxon>
        <taxon>Aspergillus subgen. Circumdati</taxon>
    </lineage>
</organism>
<gene>
    <name evidence="1" type="ORF">BO95DRAFT_519125</name>
</gene>
<dbReference type="Proteomes" id="UP000249057">
    <property type="component" value="Unassembled WGS sequence"/>
</dbReference>
<protein>
    <submittedName>
        <fullName evidence="1">Uncharacterized protein</fullName>
    </submittedName>
</protein>
<reference evidence="1" key="1">
    <citation type="submission" date="2018-02" db="EMBL/GenBank/DDBJ databases">
        <title>The genomes of Aspergillus section Nigri reveals drivers in fungal speciation.</title>
        <authorList>
            <consortium name="DOE Joint Genome Institute"/>
            <person name="Vesth T.C."/>
            <person name="Nybo J."/>
            <person name="Theobald S."/>
            <person name="Brandl J."/>
            <person name="Frisvad J.C."/>
            <person name="Nielsen K.F."/>
            <person name="Lyhne E.K."/>
            <person name="Kogle M.E."/>
            <person name="Kuo A."/>
            <person name="Riley R."/>
            <person name="Clum A."/>
            <person name="Nolan M."/>
            <person name="Lipzen A."/>
            <person name="Salamov A."/>
            <person name="Henrissat B."/>
            <person name="Wiebenga A."/>
            <person name="De vries R.P."/>
            <person name="Grigoriev I.V."/>
            <person name="Mortensen U.H."/>
            <person name="Andersen M.R."/>
            <person name="Baker S.E."/>
        </authorList>
    </citation>
    <scope>NUCLEOTIDE SEQUENCE</scope>
    <source>
        <strain evidence="1">CBS 621.78</strain>
    </source>
</reference>
<proteinExistence type="predicted"/>
<accession>A0ACD1FSF5</accession>
<sequence>MQKSDQPTGSTMHLETATEADAPALATLYFTCFTNAAHRRVFPPTPEMHAWWTANLRRKIASGRSVVLKMVDYAAEPLPAAIGSTPEENGSDSSAAGSDSETGSYAASDDATGPSSAARDADADPGVEKESMQGKGRGRIVAFAEWELPSASSSPAPAPAPAPASSAPVQSQDQDPSQPTPSTQPQDPNPDPTLPPNLSPSDKDLLLRLRAQTTRHREEDMRGVEGGYYHLSILGTNPAYRSQGLGSRLLAWGIERARAEGRQIYLCASREGRPLYVKRGFVRVSEGEVVVEEGGERNWFMVWRG</sequence>
<evidence type="ECO:0000313" key="1">
    <source>
        <dbReference type="EMBL" id="RAH39923.1"/>
    </source>
</evidence>
<evidence type="ECO:0000313" key="2">
    <source>
        <dbReference type="Proteomes" id="UP000249057"/>
    </source>
</evidence>
<dbReference type="EMBL" id="KZ825425">
    <property type="protein sequence ID" value="RAH39923.1"/>
    <property type="molecule type" value="Genomic_DNA"/>
</dbReference>
<keyword evidence="2" id="KW-1185">Reference proteome</keyword>